<sequence length="186" mass="20452">MATIMTHALVPLAVAAIAGRQYVSPKLCFWAVIATLLPDADVIAFKLGIAYEHILGHRGFTHSLGLALAVGLIASFFAGYLQARRWVVFVLMTISCLSHPLLDALTDGGLGVALWWPIDDARYFAPWQPIAVSPIGIKNFLTARGWAVMQSELITVWLPLALLVVPAVLVRKWNTLNTRRPSHEME</sequence>
<feature type="transmembrane region" description="Helical" evidence="1">
    <location>
        <begin position="29"/>
        <end position="51"/>
    </location>
</feature>
<evidence type="ECO:0000313" key="2">
    <source>
        <dbReference type="EMBL" id="AFU98822.1"/>
    </source>
</evidence>
<keyword evidence="3" id="KW-1185">Reference proteome</keyword>
<feature type="transmembrane region" description="Helical" evidence="1">
    <location>
        <begin position="63"/>
        <end position="83"/>
    </location>
</feature>
<dbReference type="InterPro" id="IPR007404">
    <property type="entry name" value="YdjM-like"/>
</dbReference>
<proteinExistence type="predicted"/>
<reference evidence="2 3" key="1">
    <citation type="journal article" date="2013" name="Genome Announc.">
        <title>Complete genome sequence of Simiduia agarivorans SA1(T), a marine bacterium able to degrade a variety of polysaccharides.</title>
        <authorList>
            <person name="Lin S.Y."/>
            <person name="Shieh W.Y."/>
            <person name="Chen J.S."/>
            <person name="Tang S.L."/>
        </authorList>
    </citation>
    <scope>NUCLEOTIDE SEQUENCE [LARGE SCALE GENOMIC DNA]</scope>
    <source>
        <strain evidence="3">DSM 21679 / JCM 13881 / BCRC 17597 / SA1</strain>
    </source>
</reference>
<keyword evidence="1" id="KW-0812">Transmembrane</keyword>
<dbReference type="eggNOG" id="COG1988">
    <property type="taxonomic scope" value="Bacteria"/>
</dbReference>
<dbReference type="RefSeq" id="WP_015046987.1">
    <property type="nucleotide sequence ID" value="NZ_ATUQ01000002.1"/>
</dbReference>
<evidence type="ECO:0000313" key="3">
    <source>
        <dbReference type="Proteomes" id="UP000000466"/>
    </source>
</evidence>
<organism evidence="2 3">
    <name type="scientific">Simiduia agarivorans (strain DSM 21679 / JCM 13881 / BCRC 17597 / SA1)</name>
    <dbReference type="NCBI Taxonomy" id="1117647"/>
    <lineage>
        <taxon>Bacteria</taxon>
        <taxon>Pseudomonadati</taxon>
        <taxon>Pseudomonadota</taxon>
        <taxon>Gammaproteobacteria</taxon>
        <taxon>Cellvibrionales</taxon>
        <taxon>Cellvibrionaceae</taxon>
        <taxon>Simiduia</taxon>
    </lineage>
</organism>
<dbReference type="EMBL" id="CP003746">
    <property type="protein sequence ID" value="AFU98822.1"/>
    <property type="molecule type" value="Genomic_DNA"/>
</dbReference>
<keyword evidence="1" id="KW-1133">Transmembrane helix</keyword>
<protein>
    <recommendedName>
        <fullName evidence="4">Membrane-bound metal-dependent hydrolase</fullName>
    </recommendedName>
</protein>
<dbReference type="Pfam" id="PF04307">
    <property type="entry name" value="YdjM"/>
    <property type="match status" value="1"/>
</dbReference>
<dbReference type="PANTHER" id="PTHR35531:SF1">
    <property type="entry name" value="INNER MEMBRANE PROTEIN YBCI-RELATED"/>
    <property type="match status" value="1"/>
</dbReference>
<dbReference type="PANTHER" id="PTHR35531">
    <property type="entry name" value="INNER MEMBRANE PROTEIN YBCI-RELATED"/>
    <property type="match status" value="1"/>
</dbReference>
<accession>K4KY10</accession>
<dbReference type="Proteomes" id="UP000000466">
    <property type="component" value="Chromosome"/>
</dbReference>
<dbReference type="HOGENOM" id="CLU_125861_0_0_6"/>
<dbReference type="OrthoDB" id="9794683at2"/>
<evidence type="ECO:0000256" key="1">
    <source>
        <dbReference type="SAM" id="Phobius"/>
    </source>
</evidence>
<gene>
    <name evidence="2" type="ordered locus">M5M_08165</name>
</gene>
<dbReference type="STRING" id="1117647.M5M_08165"/>
<evidence type="ECO:0008006" key="4">
    <source>
        <dbReference type="Google" id="ProtNLM"/>
    </source>
</evidence>
<keyword evidence="1" id="KW-0472">Membrane</keyword>
<name>K4KY10_SIMAS</name>
<dbReference type="AlphaFoldDB" id="K4KY10"/>
<dbReference type="KEGG" id="saga:M5M_08165"/>
<feature type="transmembrane region" description="Helical" evidence="1">
    <location>
        <begin position="153"/>
        <end position="170"/>
    </location>
</feature>